<evidence type="ECO:0000256" key="1">
    <source>
        <dbReference type="ARBA" id="ARBA00023015"/>
    </source>
</evidence>
<feature type="domain" description="HTH gntR-type" evidence="4">
    <location>
        <begin position="17"/>
        <end position="83"/>
    </location>
</feature>
<keyword evidence="6" id="KW-1185">Reference proteome</keyword>
<protein>
    <submittedName>
        <fullName evidence="5">GntR family transcriptional regulator, gluconate operon transcriptional repressor</fullName>
    </submittedName>
</protein>
<dbReference type="Pfam" id="PF00392">
    <property type="entry name" value="GntR"/>
    <property type="match status" value="1"/>
</dbReference>
<dbReference type="PANTHER" id="PTHR43537:SF24">
    <property type="entry name" value="GLUCONATE OPERON TRANSCRIPTIONAL REPRESSOR"/>
    <property type="match status" value="1"/>
</dbReference>
<dbReference type="OrthoDB" id="368257at2"/>
<evidence type="ECO:0000313" key="6">
    <source>
        <dbReference type="Proteomes" id="UP000199300"/>
    </source>
</evidence>
<evidence type="ECO:0000256" key="2">
    <source>
        <dbReference type="ARBA" id="ARBA00023125"/>
    </source>
</evidence>
<keyword evidence="2" id="KW-0238">DNA-binding</keyword>
<dbReference type="SUPFAM" id="SSF46785">
    <property type="entry name" value="Winged helix' DNA-binding domain"/>
    <property type="match status" value="1"/>
</dbReference>
<dbReference type="InterPro" id="IPR036388">
    <property type="entry name" value="WH-like_DNA-bd_sf"/>
</dbReference>
<accession>A0A1H8MCK2</accession>
<keyword evidence="1" id="KW-0805">Transcription regulation</keyword>
<dbReference type="Proteomes" id="UP000199300">
    <property type="component" value="Unassembled WGS sequence"/>
</dbReference>
<evidence type="ECO:0000313" key="5">
    <source>
        <dbReference type="EMBL" id="SEO14886.1"/>
    </source>
</evidence>
<dbReference type="InterPro" id="IPR008920">
    <property type="entry name" value="TF_FadR/GntR_C"/>
</dbReference>
<dbReference type="AlphaFoldDB" id="A0A1H8MCK2"/>
<dbReference type="InterPro" id="IPR011711">
    <property type="entry name" value="GntR_C"/>
</dbReference>
<evidence type="ECO:0000259" key="4">
    <source>
        <dbReference type="PROSITE" id="PS50949"/>
    </source>
</evidence>
<proteinExistence type="predicted"/>
<evidence type="ECO:0000256" key="3">
    <source>
        <dbReference type="ARBA" id="ARBA00023163"/>
    </source>
</evidence>
<dbReference type="GO" id="GO:0003700">
    <property type="term" value="F:DNA-binding transcription factor activity"/>
    <property type="evidence" value="ECO:0007669"/>
    <property type="project" value="InterPro"/>
</dbReference>
<gene>
    <name evidence="5" type="ORF">SAMN04488134_104107</name>
</gene>
<keyword evidence="3" id="KW-0804">Transcription</keyword>
<dbReference type="GO" id="GO:0003677">
    <property type="term" value="F:DNA binding"/>
    <property type="evidence" value="ECO:0007669"/>
    <property type="project" value="UniProtKB-KW"/>
</dbReference>
<dbReference type="SMART" id="SM00895">
    <property type="entry name" value="FCD"/>
    <property type="match status" value="1"/>
</dbReference>
<dbReference type="SUPFAM" id="SSF48008">
    <property type="entry name" value="GntR ligand-binding domain-like"/>
    <property type="match status" value="1"/>
</dbReference>
<dbReference type="PROSITE" id="PS50949">
    <property type="entry name" value="HTH_GNTR"/>
    <property type="match status" value="1"/>
</dbReference>
<dbReference type="RefSeq" id="WP_091496501.1">
    <property type="nucleotide sequence ID" value="NZ_FODJ01000004.1"/>
</dbReference>
<dbReference type="Pfam" id="PF07729">
    <property type="entry name" value="FCD"/>
    <property type="match status" value="1"/>
</dbReference>
<dbReference type="InterPro" id="IPR000524">
    <property type="entry name" value="Tscrpt_reg_HTH_GntR"/>
</dbReference>
<sequence length="242" mass="28215">MVLDQERLYPEKWLVRASTGERIACEVRIQIIAGVIESGTVLSENKLANDFDVSRSPVREALKLLASENLVRLERMGAVVHALTEKHITEMYDVRILIETFVFERLVSQNVNPLIKELSKIVQMMKVAIDYSDADEFAHQDLLFHETIIQGIDHAYISMIWKNLRPIMESLILLSMRQRFRANVEDFSRVIENHQLYIDAINQKDRQLMNQSLHHNFDDVQQTIDQLWRTQQTLNKGEVTND</sequence>
<organism evidence="5 6">
    <name type="scientific">Amphibacillus marinus</name>
    <dbReference type="NCBI Taxonomy" id="872970"/>
    <lineage>
        <taxon>Bacteria</taxon>
        <taxon>Bacillati</taxon>
        <taxon>Bacillota</taxon>
        <taxon>Bacilli</taxon>
        <taxon>Bacillales</taxon>
        <taxon>Bacillaceae</taxon>
        <taxon>Amphibacillus</taxon>
    </lineage>
</organism>
<dbReference type="Gene3D" id="1.10.10.10">
    <property type="entry name" value="Winged helix-like DNA-binding domain superfamily/Winged helix DNA-binding domain"/>
    <property type="match status" value="1"/>
</dbReference>
<dbReference type="InterPro" id="IPR036390">
    <property type="entry name" value="WH_DNA-bd_sf"/>
</dbReference>
<dbReference type="PANTHER" id="PTHR43537">
    <property type="entry name" value="TRANSCRIPTIONAL REGULATOR, GNTR FAMILY"/>
    <property type="match status" value="1"/>
</dbReference>
<dbReference type="Gene3D" id="1.20.120.530">
    <property type="entry name" value="GntR ligand-binding domain-like"/>
    <property type="match status" value="1"/>
</dbReference>
<dbReference type="PRINTS" id="PR00035">
    <property type="entry name" value="HTHGNTR"/>
</dbReference>
<dbReference type="SMART" id="SM00345">
    <property type="entry name" value="HTH_GNTR"/>
    <property type="match status" value="1"/>
</dbReference>
<reference evidence="5 6" key="1">
    <citation type="submission" date="2016-10" db="EMBL/GenBank/DDBJ databases">
        <authorList>
            <person name="de Groot N.N."/>
        </authorList>
    </citation>
    <scope>NUCLEOTIDE SEQUENCE [LARGE SCALE GENOMIC DNA]</scope>
    <source>
        <strain evidence="5 6">CGMCC 1.10434</strain>
    </source>
</reference>
<dbReference type="STRING" id="872970.SAMN04488134_104107"/>
<dbReference type="EMBL" id="FODJ01000004">
    <property type="protein sequence ID" value="SEO14886.1"/>
    <property type="molecule type" value="Genomic_DNA"/>
</dbReference>
<name>A0A1H8MCK2_9BACI</name>